<protein>
    <submittedName>
        <fullName evidence="1">Uncharacterized protein</fullName>
    </submittedName>
</protein>
<proteinExistence type="predicted"/>
<gene>
    <name evidence="1" type="ordered locus">DSY2322</name>
</gene>
<dbReference type="STRING" id="138119.DSY2322"/>
<dbReference type="AlphaFoldDB" id="Q24V31"/>
<keyword evidence="2" id="KW-1185">Reference proteome</keyword>
<accession>Q24V31</accession>
<dbReference type="KEGG" id="dsy:DSY2322"/>
<organism evidence="1 2">
    <name type="scientific">Desulfitobacterium hafniense (strain Y51)</name>
    <dbReference type="NCBI Taxonomy" id="138119"/>
    <lineage>
        <taxon>Bacteria</taxon>
        <taxon>Bacillati</taxon>
        <taxon>Bacillota</taxon>
        <taxon>Clostridia</taxon>
        <taxon>Eubacteriales</taxon>
        <taxon>Desulfitobacteriaceae</taxon>
        <taxon>Desulfitobacterium</taxon>
    </lineage>
</organism>
<evidence type="ECO:0000313" key="2">
    <source>
        <dbReference type="Proteomes" id="UP000001946"/>
    </source>
</evidence>
<name>Q24V31_DESHY</name>
<dbReference type="EMBL" id="AP008230">
    <property type="protein sequence ID" value="BAE84111.1"/>
    <property type="molecule type" value="Genomic_DNA"/>
</dbReference>
<dbReference type="HOGENOM" id="CLU_2105040_0_0_9"/>
<evidence type="ECO:0000313" key="1">
    <source>
        <dbReference type="EMBL" id="BAE84111.1"/>
    </source>
</evidence>
<sequence>MSFINLHCRALSALYTLTVRIRVAMDLFTATRVSLTATMTLPASSVTTEITAPSTKPKFSKKRLVLSLPLIETTLTSSPGATMAKGIEPATGAKADPFIFPIGRPTVCVVIMITP</sequence>
<reference evidence="1 2" key="1">
    <citation type="journal article" date="2006" name="J. Bacteriol.">
        <title>Complete genome sequence of the dehalorespiring bacterium Desulfitobacterium hafniense Y51 and comparison with Dehalococcoides ethenogenes 195.</title>
        <authorList>
            <person name="Nonaka H."/>
            <person name="Keresztes G."/>
            <person name="Shinoda Y."/>
            <person name="Ikenaga Y."/>
            <person name="Abe M."/>
            <person name="Naito K."/>
            <person name="Inatomi K."/>
            <person name="Furukawa K."/>
            <person name="Inui M."/>
            <person name="Yukawa H."/>
        </authorList>
    </citation>
    <scope>NUCLEOTIDE SEQUENCE [LARGE SCALE GENOMIC DNA]</scope>
    <source>
        <strain evidence="1 2">Y51</strain>
    </source>
</reference>
<dbReference type="Proteomes" id="UP000001946">
    <property type="component" value="Chromosome"/>
</dbReference>